<evidence type="ECO:0000313" key="2">
    <source>
        <dbReference type="Proteomes" id="UP001221898"/>
    </source>
</evidence>
<gene>
    <name evidence="1" type="ORF">AAFF_G00117850</name>
</gene>
<organism evidence="1 2">
    <name type="scientific">Aldrovandia affinis</name>
    <dbReference type="NCBI Taxonomy" id="143900"/>
    <lineage>
        <taxon>Eukaryota</taxon>
        <taxon>Metazoa</taxon>
        <taxon>Chordata</taxon>
        <taxon>Craniata</taxon>
        <taxon>Vertebrata</taxon>
        <taxon>Euteleostomi</taxon>
        <taxon>Actinopterygii</taxon>
        <taxon>Neopterygii</taxon>
        <taxon>Teleostei</taxon>
        <taxon>Notacanthiformes</taxon>
        <taxon>Halosauridae</taxon>
        <taxon>Aldrovandia</taxon>
    </lineage>
</organism>
<reference evidence="1" key="1">
    <citation type="journal article" date="2023" name="Science">
        <title>Genome structures resolve the early diversification of teleost fishes.</title>
        <authorList>
            <person name="Parey E."/>
            <person name="Louis A."/>
            <person name="Montfort J."/>
            <person name="Bouchez O."/>
            <person name="Roques C."/>
            <person name="Iampietro C."/>
            <person name="Lluch J."/>
            <person name="Castinel A."/>
            <person name="Donnadieu C."/>
            <person name="Desvignes T."/>
            <person name="Floi Bucao C."/>
            <person name="Jouanno E."/>
            <person name="Wen M."/>
            <person name="Mejri S."/>
            <person name="Dirks R."/>
            <person name="Jansen H."/>
            <person name="Henkel C."/>
            <person name="Chen W.J."/>
            <person name="Zahm M."/>
            <person name="Cabau C."/>
            <person name="Klopp C."/>
            <person name="Thompson A.W."/>
            <person name="Robinson-Rechavi M."/>
            <person name="Braasch I."/>
            <person name="Lecointre G."/>
            <person name="Bobe J."/>
            <person name="Postlethwait J.H."/>
            <person name="Berthelot C."/>
            <person name="Roest Crollius H."/>
            <person name="Guiguen Y."/>
        </authorList>
    </citation>
    <scope>NUCLEOTIDE SEQUENCE</scope>
    <source>
        <strain evidence="1">NC1722</strain>
    </source>
</reference>
<keyword evidence="2" id="KW-1185">Reference proteome</keyword>
<dbReference type="EMBL" id="JAINUG010000180">
    <property type="protein sequence ID" value="KAJ8389548.1"/>
    <property type="molecule type" value="Genomic_DNA"/>
</dbReference>
<comment type="caution">
    <text evidence="1">The sequence shown here is derived from an EMBL/GenBank/DDBJ whole genome shotgun (WGS) entry which is preliminary data.</text>
</comment>
<name>A0AAD7WAI8_9TELE</name>
<accession>A0AAD7WAI8</accession>
<evidence type="ECO:0000313" key="1">
    <source>
        <dbReference type="EMBL" id="KAJ8389548.1"/>
    </source>
</evidence>
<dbReference type="AlphaFoldDB" id="A0AAD7WAI8"/>
<protein>
    <submittedName>
        <fullName evidence="1">Uncharacterized protein</fullName>
    </submittedName>
</protein>
<proteinExistence type="predicted"/>
<dbReference type="Proteomes" id="UP001221898">
    <property type="component" value="Unassembled WGS sequence"/>
</dbReference>
<sequence length="96" mass="10619">MAETLWNVCLRQRAAVASLTEFLSETREYTGCHGGGTGWENRGGVVGADRPQAWVTQPSDPEAPYRCPSKLTPRCVRNRARPWPVDQCLSDTAART</sequence>